<evidence type="ECO:0000313" key="7">
    <source>
        <dbReference type="EMBL" id="RJT35167.1"/>
    </source>
</evidence>
<dbReference type="Pfam" id="PF02311">
    <property type="entry name" value="AraC_binding"/>
    <property type="match status" value="1"/>
</dbReference>
<keyword evidence="2" id="KW-0238">DNA-binding</keyword>
<comment type="caution">
    <text evidence="7">The sequence shown here is derived from an EMBL/GenBank/DDBJ whole genome shotgun (WGS) entry which is preliminary data.</text>
</comment>
<sequence>MSLSISEWTMANDIECSHLTASNSSFPRHTHDEYVISANLTGTEEIWLHGKTELVRGGEITIYNPATIQSSLFGEDKVEFLSVHIPQSLLRQVSVDHNLRSDHCAPVLKEGVLNNPALFSALCHYKRTLNDDDQEQNLLWLLGALLEEPAREQEQSQRPVQLALDFMREHLTRKIHLDTLAQVSGLSKFHFVRLFRQHIGMPPLQYHMQLRLLEARNQLRKNDNALDVAIRLGFYDQSHFINTFRKMMGITPHHYSLSLNASQPMSQALTR</sequence>
<evidence type="ECO:0000256" key="3">
    <source>
        <dbReference type="ARBA" id="ARBA00023159"/>
    </source>
</evidence>
<dbReference type="InterPro" id="IPR003313">
    <property type="entry name" value="AraC-bd"/>
</dbReference>
<evidence type="ECO:0000256" key="2">
    <source>
        <dbReference type="ARBA" id="ARBA00023125"/>
    </source>
</evidence>
<dbReference type="PROSITE" id="PS00041">
    <property type="entry name" value="HTH_ARAC_FAMILY_1"/>
    <property type="match status" value="1"/>
</dbReference>
<dbReference type="SUPFAM" id="SSF51215">
    <property type="entry name" value="Regulatory protein AraC"/>
    <property type="match status" value="1"/>
</dbReference>
<feature type="domain" description="HTH araC/xylS-type" evidence="6">
    <location>
        <begin position="161"/>
        <end position="258"/>
    </location>
</feature>
<organism evidence="7 8">
    <name type="scientific">Rahnella woolbedingensis</name>
    <dbReference type="NCBI Taxonomy" id="1510574"/>
    <lineage>
        <taxon>Bacteria</taxon>
        <taxon>Pseudomonadati</taxon>
        <taxon>Pseudomonadota</taxon>
        <taxon>Gammaproteobacteria</taxon>
        <taxon>Enterobacterales</taxon>
        <taxon>Yersiniaceae</taxon>
        <taxon>Rahnella</taxon>
    </lineage>
</organism>
<dbReference type="GO" id="GO:0003700">
    <property type="term" value="F:DNA-binding transcription factor activity"/>
    <property type="evidence" value="ECO:0007669"/>
    <property type="project" value="InterPro"/>
</dbReference>
<dbReference type="EMBL" id="RAHH01000039">
    <property type="protein sequence ID" value="RJT35167.1"/>
    <property type="molecule type" value="Genomic_DNA"/>
</dbReference>
<gene>
    <name evidence="7" type="ORF">D6C13_23050</name>
</gene>
<dbReference type="PRINTS" id="PR00032">
    <property type="entry name" value="HTHARAC"/>
</dbReference>
<dbReference type="GO" id="GO:0043565">
    <property type="term" value="F:sequence-specific DNA binding"/>
    <property type="evidence" value="ECO:0007669"/>
    <property type="project" value="InterPro"/>
</dbReference>
<evidence type="ECO:0000256" key="4">
    <source>
        <dbReference type="ARBA" id="ARBA00023163"/>
    </source>
</evidence>
<dbReference type="InterPro" id="IPR018060">
    <property type="entry name" value="HTH_AraC"/>
</dbReference>
<dbReference type="OrthoDB" id="9809338at2"/>
<keyword evidence="3" id="KW-0010">Activator</keyword>
<dbReference type="SUPFAM" id="SSF46689">
    <property type="entry name" value="Homeodomain-like"/>
    <property type="match status" value="2"/>
</dbReference>
<evidence type="ECO:0000259" key="6">
    <source>
        <dbReference type="PROSITE" id="PS01124"/>
    </source>
</evidence>
<dbReference type="Proteomes" id="UP000284908">
    <property type="component" value="Unassembled WGS sequence"/>
</dbReference>
<dbReference type="PANTHER" id="PTHR46796">
    <property type="entry name" value="HTH-TYPE TRANSCRIPTIONAL ACTIVATOR RHAS-RELATED"/>
    <property type="match status" value="1"/>
</dbReference>
<dbReference type="SMART" id="SM00342">
    <property type="entry name" value="HTH_ARAC"/>
    <property type="match status" value="1"/>
</dbReference>
<dbReference type="InterPro" id="IPR009057">
    <property type="entry name" value="Homeodomain-like_sf"/>
</dbReference>
<keyword evidence="8" id="KW-1185">Reference proteome</keyword>
<evidence type="ECO:0000256" key="1">
    <source>
        <dbReference type="ARBA" id="ARBA00023015"/>
    </source>
</evidence>
<dbReference type="Pfam" id="PF12833">
    <property type="entry name" value="HTH_18"/>
    <property type="match status" value="1"/>
</dbReference>
<dbReference type="InterPro" id="IPR018062">
    <property type="entry name" value="HTH_AraC-typ_CS"/>
</dbReference>
<dbReference type="PROSITE" id="PS01124">
    <property type="entry name" value="HTH_ARAC_FAMILY_2"/>
    <property type="match status" value="1"/>
</dbReference>
<dbReference type="InterPro" id="IPR037923">
    <property type="entry name" value="HTH-like"/>
</dbReference>
<dbReference type="InterPro" id="IPR050204">
    <property type="entry name" value="AraC_XylS_family_regulators"/>
</dbReference>
<keyword evidence="1" id="KW-0805">Transcription regulation</keyword>
<keyword evidence="4" id="KW-0804">Transcription</keyword>
<protein>
    <recommendedName>
        <fullName evidence="5">Arabinose operon regulatory protein</fullName>
    </recommendedName>
</protein>
<dbReference type="Gene3D" id="1.10.10.60">
    <property type="entry name" value="Homeodomain-like"/>
    <property type="match status" value="2"/>
</dbReference>
<name>A0A419N2U5_9GAMM</name>
<evidence type="ECO:0000313" key="8">
    <source>
        <dbReference type="Proteomes" id="UP000284908"/>
    </source>
</evidence>
<accession>A0A419N2U5</accession>
<dbReference type="PANTHER" id="PTHR46796:SF12">
    <property type="entry name" value="HTH-TYPE DNA-BINDING TRANSCRIPTIONAL ACTIVATOR EUTR"/>
    <property type="match status" value="1"/>
</dbReference>
<dbReference type="InterPro" id="IPR020449">
    <property type="entry name" value="Tscrpt_reg_AraC-type_HTH"/>
</dbReference>
<dbReference type="AlphaFoldDB" id="A0A419N2U5"/>
<dbReference type="RefSeq" id="WP_120135005.1">
    <property type="nucleotide sequence ID" value="NZ_RAHH01000039.1"/>
</dbReference>
<proteinExistence type="predicted"/>
<reference evidence="7 8" key="1">
    <citation type="submission" date="2018-09" db="EMBL/GenBank/DDBJ databases">
        <authorList>
            <person name="Le Fleche-Mateos A."/>
        </authorList>
    </citation>
    <scope>NUCLEOTIDE SEQUENCE [LARGE SCALE GENOMIC DNA]</scope>
    <source>
        <strain evidence="7 8">DSM 27399</strain>
    </source>
</reference>
<evidence type="ECO:0000256" key="5">
    <source>
        <dbReference type="ARBA" id="ARBA00044978"/>
    </source>
</evidence>